<evidence type="ECO:0000259" key="12">
    <source>
        <dbReference type="PROSITE" id="PS50835"/>
    </source>
</evidence>
<dbReference type="InterPro" id="IPR036179">
    <property type="entry name" value="Ig-like_dom_sf"/>
</dbReference>
<protein>
    <recommendedName>
        <fullName evidence="12">Ig-like domain-containing protein</fullName>
    </recommendedName>
</protein>
<dbReference type="GO" id="GO:0071222">
    <property type="term" value="P:cellular response to lipopolysaccharide"/>
    <property type="evidence" value="ECO:0007669"/>
    <property type="project" value="TreeGrafter"/>
</dbReference>
<evidence type="ECO:0000256" key="3">
    <source>
        <dbReference type="ARBA" id="ARBA00022692"/>
    </source>
</evidence>
<feature type="chain" id="PRO_5017472464" description="Ig-like domain-containing protein" evidence="11">
    <location>
        <begin position="19"/>
        <end position="195"/>
    </location>
</feature>
<dbReference type="GO" id="GO:0007166">
    <property type="term" value="P:cell surface receptor signaling pathway"/>
    <property type="evidence" value="ECO:0007669"/>
    <property type="project" value="TreeGrafter"/>
</dbReference>
<dbReference type="GO" id="GO:0031295">
    <property type="term" value="P:T cell costimulation"/>
    <property type="evidence" value="ECO:0007669"/>
    <property type="project" value="TreeGrafter"/>
</dbReference>
<dbReference type="Pfam" id="PF07686">
    <property type="entry name" value="V-set"/>
    <property type="match status" value="1"/>
</dbReference>
<keyword evidence="10" id="KW-0393">Immunoglobulin domain</keyword>
<feature type="domain" description="Ig-like" evidence="12">
    <location>
        <begin position="14"/>
        <end position="123"/>
    </location>
</feature>
<evidence type="ECO:0000256" key="7">
    <source>
        <dbReference type="ARBA" id="ARBA00023157"/>
    </source>
</evidence>
<dbReference type="InterPro" id="IPR013783">
    <property type="entry name" value="Ig-like_fold"/>
</dbReference>
<dbReference type="SUPFAM" id="SSF48726">
    <property type="entry name" value="Immunoglobulin"/>
    <property type="match status" value="1"/>
</dbReference>
<evidence type="ECO:0000256" key="11">
    <source>
        <dbReference type="SAM" id="SignalP"/>
    </source>
</evidence>
<keyword evidence="6" id="KW-0472">Membrane</keyword>
<keyword evidence="2" id="KW-1003">Cell membrane</keyword>
<evidence type="ECO:0000256" key="10">
    <source>
        <dbReference type="ARBA" id="ARBA00023319"/>
    </source>
</evidence>
<keyword evidence="8" id="KW-0675">Receptor</keyword>
<dbReference type="PANTHER" id="PTHR25466">
    <property type="entry name" value="T-LYMPHOCYTE ACTIVATION ANTIGEN"/>
    <property type="match status" value="1"/>
</dbReference>
<proteinExistence type="predicted"/>
<accession>A0A3B3XVG7</accession>
<dbReference type="STRING" id="48701.ENSPMEP00000019084"/>
<evidence type="ECO:0000256" key="5">
    <source>
        <dbReference type="ARBA" id="ARBA00022989"/>
    </source>
</evidence>
<reference evidence="13" key="1">
    <citation type="submission" date="2025-08" db="UniProtKB">
        <authorList>
            <consortium name="Ensembl"/>
        </authorList>
    </citation>
    <scope>IDENTIFICATION</scope>
</reference>
<dbReference type="SMART" id="SM00406">
    <property type="entry name" value="IGv"/>
    <property type="match status" value="1"/>
</dbReference>
<dbReference type="GO" id="GO:0006955">
    <property type="term" value="P:immune response"/>
    <property type="evidence" value="ECO:0007669"/>
    <property type="project" value="TreeGrafter"/>
</dbReference>
<keyword evidence="4 11" id="KW-0732">Signal</keyword>
<sequence length="195" mass="22135">CTWILFFLLLFVFPGVVTVTVSQGSDAILPCSPTPKENLSFKSFKWRKDGQNVFYYDAGNHYNNGLRGQDPQFKDRVSFFQDQLRSGNASIQIQNVTIQDSGIYSCEISGLNSGSQTFNIKLVVSKYLTFVIILKDKNQYLNSTFYIYFLHDPFDFYLSMTPLASPGNRLTEKGAKGRIPPASVYFTTLELICRL</sequence>
<dbReference type="GO" id="GO:0009897">
    <property type="term" value="C:external side of plasma membrane"/>
    <property type="evidence" value="ECO:0007669"/>
    <property type="project" value="TreeGrafter"/>
</dbReference>
<keyword evidence="7" id="KW-1015">Disulfide bond</keyword>
<dbReference type="SMART" id="SM00409">
    <property type="entry name" value="IG"/>
    <property type="match status" value="1"/>
</dbReference>
<keyword evidence="9" id="KW-0325">Glycoprotein</keyword>
<dbReference type="GO" id="GO:0042102">
    <property type="term" value="P:positive regulation of T cell proliferation"/>
    <property type="evidence" value="ECO:0007669"/>
    <property type="project" value="TreeGrafter"/>
</dbReference>
<evidence type="ECO:0000313" key="14">
    <source>
        <dbReference type="Proteomes" id="UP000261480"/>
    </source>
</evidence>
<dbReference type="PANTHER" id="PTHR25466:SF14">
    <property type="entry name" value="BUTYROPHILIN SUBFAMILY 2 MEMBER A2-LIKE-RELATED"/>
    <property type="match status" value="1"/>
</dbReference>
<evidence type="ECO:0000256" key="8">
    <source>
        <dbReference type="ARBA" id="ARBA00023170"/>
    </source>
</evidence>
<keyword evidence="14" id="KW-1185">Reference proteome</keyword>
<dbReference type="AlphaFoldDB" id="A0A3B3XVG7"/>
<keyword evidence="3" id="KW-0812">Transmembrane</keyword>
<evidence type="ECO:0000256" key="4">
    <source>
        <dbReference type="ARBA" id="ARBA00022729"/>
    </source>
</evidence>
<evidence type="ECO:0000256" key="1">
    <source>
        <dbReference type="ARBA" id="ARBA00004251"/>
    </source>
</evidence>
<reference evidence="13" key="2">
    <citation type="submission" date="2025-09" db="UniProtKB">
        <authorList>
            <consortium name="Ensembl"/>
        </authorList>
    </citation>
    <scope>IDENTIFICATION</scope>
</reference>
<name>A0A3B3XVG7_9TELE</name>
<keyword evidence="5" id="KW-1133">Transmembrane helix</keyword>
<evidence type="ECO:0000256" key="6">
    <source>
        <dbReference type="ARBA" id="ARBA00023136"/>
    </source>
</evidence>
<dbReference type="InterPro" id="IPR007110">
    <property type="entry name" value="Ig-like_dom"/>
</dbReference>
<organism evidence="13 14">
    <name type="scientific">Poecilia mexicana</name>
    <dbReference type="NCBI Taxonomy" id="48701"/>
    <lineage>
        <taxon>Eukaryota</taxon>
        <taxon>Metazoa</taxon>
        <taxon>Chordata</taxon>
        <taxon>Craniata</taxon>
        <taxon>Vertebrata</taxon>
        <taxon>Euteleostomi</taxon>
        <taxon>Actinopterygii</taxon>
        <taxon>Neopterygii</taxon>
        <taxon>Teleostei</taxon>
        <taxon>Neoteleostei</taxon>
        <taxon>Acanthomorphata</taxon>
        <taxon>Ovalentaria</taxon>
        <taxon>Atherinomorphae</taxon>
        <taxon>Cyprinodontiformes</taxon>
        <taxon>Poeciliidae</taxon>
        <taxon>Poeciliinae</taxon>
        <taxon>Poecilia</taxon>
    </lineage>
</organism>
<feature type="signal peptide" evidence="11">
    <location>
        <begin position="1"/>
        <end position="18"/>
    </location>
</feature>
<dbReference type="Ensembl" id="ENSPMET00000028376.1">
    <property type="protein sequence ID" value="ENSPMEP00000019084.1"/>
    <property type="gene ID" value="ENSPMEG00000022054.1"/>
</dbReference>
<dbReference type="InterPro" id="IPR051713">
    <property type="entry name" value="T-cell_Activation_Regulation"/>
</dbReference>
<dbReference type="GO" id="GO:0042130">
    <property type="term" value="P:negative regulation of T cell proliferation"/>
    <property type="evidence" value="ECO:0007669"/>
    <property type="project" value="TreeGrafter"/>
</dbReference>
<dbReference type="InterPro" id="IPR003599">
    <property type="entry name" value="Ig_sub"/>
</dbReference>
<dbReference type="InterPro" id="IPR013106">
    <property type="entry name" value="Ig_V-set"/>
</dbReference>
<dbReference type="Proteomes" id="UP000261480">
    <property type="component" value="Unplaced"/>
</dbReference>
<dbReference type="PROSITE" id="PS50835">
    <property type="entry name" value="IG_LIKE"/>
    <property type="match status" value="1"/>
</dbReference>
<comment type="subcellular location">
    <subcellularLocation>
        <location evidence="1">Cell membrane</location>
        <topology evidence="1">Single-pass type I membrane protein</topology>
    </subcellularLocation>
</comment>
<dbReference type="Gene3D" id="2.60.40.10">
    <property type="entry name" value="Immunoglobulins"/>
    <property type="match status" value="1"/>
</dbReference>
<evidence type="ECO:0000313" key="13">
    <source>
        <dbReference type="Ensembl" id="ENSPMEP00000019084.1"/>
    </source>
</evidence>
<evidence type="ECO:0000256" key="9">
    <source>
        <dbReference type="ARBA" id="ARBA00023180"/>
    </source>
</evidence>
<dbReference type="FunFam" id="2.60.40.10:FF:000142">
    <property type="entry name" value="V-set domain-containing T-cell activation inhibitor 1"/>
    <property type="match status" value="1"/>
</dbReference>
<evidence type="ECO:0000256" key="2">
    <source>
        <dbReference type="ARBA" id="ARBA00022475"/>
    </source>
</evidence>